<dbReference type="InterPro" id="IPR025605">
    <property type="entry name" value="OST-HTH/LOTUS_dom"/>
</dbReference>
<feature type="domain" description="HTH OST-type" evidence="10">
    <location>
        <begin position="314"/>
        <end position="389"/>
    </location>
</feature>
<dbReference type="InterPro" id="IPR050621">
    <property type="entry name" value="Tudor_domain_containing"/>
</dbReference>
<feature type="region of interest" description="Disordered" evidence="9">
    <location>
        <begin position="808"/>
        <end position="845"/>
    </location>
</feature>
<feature type="region of interest" description="Disordered" evidence="9">
    <location>
        <begin position="206"/>
        <end position="283"/>
    </location>
</feature>
<dbReference type="GO" id="GO:0030154">
    <property type="term" value="P:cell differentiation"/>
    <property type="evidence" value="ECO:0007669"/>
    <property type="project" value="UniProtKB-KW"/>
</dbReference>
<dbReference type="Gene3D" id="2.40.50.90">
    <property type="match status" value="1"/>
</dbReference>
<feature type="compositionally biased region" description="Basic and acidic residues" evidence="9">
    <location>
        <begin position="226"/>
        <end position="240"/>
    </location>
</feature>
<evidence type="ECO:0000313" key="11">
    <source>
        <dbReference type="Proteomes" id="UP000694891"/>
    </source>
</evidence>
<dbReference type="PANTHER" id="PTHR22948">
    <property type="entry name" value="TUDOR DOMAIN CONTAINING PROTEIN"/>
    <property type="match status" value="1"/>
</dbReference>
<keyword evidence="8" id="KW-0744">Spermatogenesis</keyword>
<evidence type="ECO:0000256" key="6">
    <source>
        <dbReference type="ARBA" id="ARBA00022737"/>
    </source>
</evidence>
<dbReference type="GO" id="GO:0007283">
    <property type="term" value="P:spermatogenesis"/>
    <property type="evidence" value="ECO:0007669"/>
    <property type="project" value="UniProtKB-KW"/>
</dbReference>
<evidence type="ECO:0000256" key="9">
    <source>
        <dbReference type="SAM" id="MobiDB-lite"/>
    </source>
</evidence>
<dbReference type="PANTHER" id="PTHR22948:SF19">
    <property type="entry name" value="TUDOR DOMAIN-CONTAINING PROTEIN 5"/>
    <property type="match status" value="1"/>
</dbReference>
<evidence type="ECO:0000256" key="5">
    <source>
        <dbReference type="ARBA" id="ARBA00022490"/>
    </source>
</evidence>
<evidence type="ECO:0000256" key="8">
    <source>
        <dbReference type="ARBA" id="ARBA00022871"/>
    </source>
</evidence>
<dbReference type="CTD" id="163589"/>
<dbReference type="Pfam" id="PF12872">
    <property type="entry name" value="OST-HTH"/>
    <property type="match status" value="3"/>
</dbReference>
<keyword evidence="4" id="KW-0217">Developmental protein</keyword>
<gene>
    <name evidence="12" type="primary">tdrd5</name>
</gene>
<evidence type="ECO:0000313" key="12">
    <source>
        <dbReference type="RefSeq" id="XP_008291255.1"/>
    </source>
</evidence>
<keyword evidence="5" id="KW-0963">Cytoplasm</keyword>
<evidence type="ECO:0000256" key="1">
    <source>
        <dbReference type="ARBA" id="ARBA00004496"/>
    </source>
</evidence>
<dbReference type="RefSeq" id="XP_008291255.1">
    <property type="nucleotide sequence ID" value="XM_008293033.1"/>
</dbReference>
<dbReference type="Proteomes" id="UP000694891">
    <property type="component" value="Unplaced"/>
</dbReference>
<comment type="subcellular location">
    <subcellularLocation>
        <location evidence="1">Cytoplasm</location>
    </subcellularLocation>
</comment>
<dbReference type="Gene3D" id="3.30.420.610">
    <property type="entry name" value="LOTUS domain-like"/>
    <property type="match status" value="3"/>
</dbReference>
<feature type="compositionally biased region" description="Basic and acidic residues" evidence="9">
    <location>
        <begin position="259"/>
        <end position="277"/>
    </location>
</feature>
<dbReference type="InterPro" id="IPR041966">
    <property type="entry name" value="LOTUS-like"/>
</dbReference>
<feature type="compositionally biased region" description="Polar residues" evidence="9">
    <location>
        <begin position="246"/>
        <end position="258"/>
    </location>
</feature>
<organism evidence="11 12">
    <name type="scientific">Stegastes partitus</name>
    <name type="common">bicolor damselfish</name>
    <dbReference type="NCBI Taxonomy" id="144197"/>
    <lineage>
        <taxon>Eukaryota</taxon>
        <taxon>Metazoa</taxon>
        <taxon>Chordata</taxon>
        <taxon>Craniata</taxon>
        <taxon>Vertebrata</taxon>
        <taxon>Euteleostomi</taxon>
        <taxon>Actinopterygii</taxon>
        <taxon>Neopterygii</taxon>
        <taxon>Teleostei</taxon>
        <taxon>Neoteleostei</taxon>
        <taxon>Acanthomorphata</taxon>
        <taxon>Ovalentaria</taxon>
        <taxon>Pomacentridae</taxon>
        <taxon>Stegastes</taxon>
    </lineage>
</organism>
<evidence type="ECO:0000259" key="10">
    <source>
        <dbReference type="PROSITE" id="PS51644"/>
    </source>
</evidence>
<keyword evidence="11" id="KW-1185">Reference proteome</keyword>
<feature type="compositionally biased region" description="Low complexity" evidence="9">
    <location>
        <begin position="816"/>
        <end position="828"/>
    </location>
</feature>
<keyword evidence="7" id="KW-0221">Differentiation</keyword>
<feature type="compositionally biased region" description="Polar residues" evidence="9">
    <location>
        <begin position="829"/>
        <end position="841"/>
    </location>
</feature>
<dbReference type="PROSITE" id="PS51644">
    <property type="entry name" value="HTH_OST"/>
    <property type="match status" value="3"/>
</dbReference>
<protein>
    <recommendedName>
        <fullName evidence="3">Tudor domain-containing protein 5</fullName>
    </recommendedName>
</protein>
<name>A0A9Y4NB99_9TELE</name>
<dbReference type="Pfam" id="PF00567">
    <property type="entry name" value="TUDOR"/>
    <property type="match status" value="1"/>
</dbReference>
<dbReference type="GeneID" id="103365564"/>
<proteinExistence type="inferred from homology"/>
<dbReference type="InterPro" id="IPR002999">
    <property type="entry name" value="Tudor"/>
</dbReference>
<sequence>MNQEDVLTKLKKDVRSLLISSKMGLEPDLLKRDYFTMLGHPMPLKLLGFRNVVDMARSMPDVVSLNFRADNTLYLKAVSGESTRNIEELVAKQRVSRADKKVKKFNFNQFSSHACPAVVVPRRGSAPPSLPYQLRTQLRLLLSKGPLRVSDLEAFFLRCFGLPLRAHNYGFYSIGEMLEAAADMIVIQQSRLGSVVTLREHMIPRPLLGPASSSRRTGPINPGSPRKIEVETSTKPRAEVPVKQNPWEQPSTETSWGSDHNKSTSVKDKSEMAEKNQEATPVPCQEGQLFHKRFLKLEEELRQQILENGVAGTISQELKDKLRKVVSQTRGGLSVHDLPAEYKRLFDEDLPLLQSGFVSVTELVGALSDIFHLKPAEGVNGHHWIVMNLQDRNSTQPESKEIKNFDDSTKLPITNYYLSERKSPWEGKLEEDSDNITADDKDKEMRNITKTKETNCEVYPTLQLLCSPAVPLDALQSHHLKVPTRRAARELVEVLVEQVESPGHFYIRFSASEEAQDLEEMMMDMRRCYTYPEVSERYRLPEQFVRRGQVCCISPAGMWVYRVVIHQVLSPTHVEVYYVDYGVMTVVQSANLKFLKSIYSGLPAQAVPASLSGIKPTTGSWTAEATASFQKLCTDRTLVGALNCYTGDVLQLYLCDTNTDNDIYIHDVLLSQGHGTACSPAATLCVQITPVSLYMGKGMFELPEVEIEVISFPKSADSREPSTSAPLKFEEEELPALEYIYDDELSPHIQGEGDNPFSTLLNVQPRCEEDCTLTNEAPPTSPACPPTSPLAPPDLIEMTRAHCKADAEVMTPPNTPSSSTSSPCCPTPGQVQQQPEVTTPSRVRPPVIPRTLNLHIPDLAPMQDCTQGVPAFPVHWQNAGFLSPFFGTRSVAPPTAAPTHLSDQLHE</sequence>
<feature type="domain" description="HTH OST-type" evidence="10">
    <location>
        <begin position="6"/>
        <end position="79"/>
    </location>
</feature>
<dbReference type="Gene3D" id="2.30.30.140">
    <property type="match status" value="1"/>
</dbReference>
<dbReference type="InterPro" id="IPR035437">
    <property type="entry name" value="SNase_OB-fold_sf"/>
</dbReference>
<evidence type="ECO:0000256" key="3">
    <source>
        <dbReference type="ARBA" id="ARBA00013420"/>
    </source>
</evidence>
<dbReference type="GO" id="GO:0005737">
    <property type="term" value="C:cytoplasm"/>
    <property type="evidence" value="ECO:0007669"/>
    <property type="project" value="UniProtKB-SubCell"/>
</dbReference>
<evidence type="ECO:0000256" key="7">
    <source>
        <dbReference type="ARBA" id="ARBA00022782"/>
    </source>
</evidence>
<comment type="similarity">
    <text evidence="2">Belongs to the TDRD5 family.</text>
</comment>
<dbReference type="AlphaFoldDB" id="A0A9Y4NB99"/>
<evidence type="ECO:0000256" key="2">
    <source>
        <dbReference type="ARBA" id="ARBA00010384"/>
    </source>
</evidence>
<feature type="domain" description="HTH OST-type" evidence="10">
    <location>
        <begin position="126"/>
        <end position="202"/>
    </location>
</feature>
<accession>A0A9Y4NB99</accession>
<dbReference type="SUPFAM" id="SSF63748">
    <property type="entry name" value="Tudor/PWWP/MBT"/>
    <property type="match status" value="1"/>
</dbReference>
<evidence type="ECO:0000256" key="4">
    <source>
        <dbReference type="ARBA" id="ARBA00022473"/>
    </source>
</evidence>
<reference evidence="12" key="1">
    <citation type="submission" date="2025-08" db="UniProtKB">
        <authorList>
            <consortium name="RefSeq"/>
        </authorList>
    </citation>
    <scope>IDENTIFICATION</scope>
</reference>
<keyword evidence="6" id="KW-0677">Repeat</keyword>